<evidence type="ECO:0000259" key="6">
    <source>
        <dbReference type="Pfam" id="PF04453"/>
    </source>
</evidence>
<evidence type="ECO:0000256" key="1">
    <source>
        <dbReference type="ARBA" id="ARBA00022729"/>
    </source>
</evidence>
<dbReference type="STRING" id="57664.SAMN05661003_102164"/>
<keyword evidence="3" id="KW-0998">Cell outer membrane</keyword>
<dbReference type="GO" id="GO:0043165">
    <property type="term" value="P:Gram-negative-bacterium-type cell outer membrane assembly"/>
    <property type="evidence" value="ECO:0007669"/>
    <property type="project" value="InterPro"/>
</dbReference>
<organism evidence="7 8">
    <name type="scientific">Desulfuromonas thiophila</name>
    <dbReference type="NCBI Taxonomy" id="57664"/>
    <lineage>
        <taxon>Bacteria</taxon>
        <taxon>Pseudomonadati</taxon>
        <taxon>Thermodesulfobacteriota</taxon>
        <taxon>Desulfuromonadia</taxon>
        <taxon>Desulfuromonadales</taxon>
        <taxon>Desulfuromonadaceae</taxon>
        <taxon>Desulfuromonas</taxon>
    </lineage>
</organism>
<dbReference type="OrthoDB" id="9760225at2"/>
<sequence length="707" mass="80810">MNKGRNTRIARWLVLALLLAPVAAPAEVALDSDAPVALQADELSYDEQQQLYRARGAVELRQGALQLNADTVRYHVPTSTAEAQGQVRLTDPAGYLHGEQMQLNLAQETGSVTAARGFFSAYNVHLWGDVIEKQGPQRYHVRQGAFTTCNGEVPDWKFGAREIDVTVGGMAQARHVRFYLHDVPVFYLPYLAYPVKTERESGFLLPLAGYSDNRGLQLSLAYYQVLADNQDLTLFVDHFSKMGLGTGAEYRYLFGGDNRGTLNLYYISSYGGAAYNDLSDRFAGRWQHWGLLPGRLRLTADAEYVSEIDYFDDFGSVADEYDKEEVESTLALNRAWGDLNLTGLVQYTKDLEPLVDNDRMLQKLPELHLNYLHSRLGTSALYGGFDGVATQFWRREGSRGSRLEARPHLTGFFLAGGALEVEPRLAYRQRLYFSSAHEDADWAAAGIDDGFEQTGNWEFSTRVATRLDRVFQLADSGLTRLKHSIEPEVTYGYVPNRKQSDLPWFDPADRIDHANRLSYALVNRLVGKFVTAGQQPLYRELVYLRLAQDYDLWLDRHERSQRYDQERFSPILTELILRPTAFWYVDIDADYDPAGKAFEYFNAETGLEQSFDRRLALSYRYDRDDAEYLATRLQADLLKPLYVTYEQRFDCRQRQRLENVVYLEYRSQCWSLFVGYRDRQDDQEILVRFALGGVSQLNRSGSRLGGF</sequence>
<name>A0A1G6YTG0_9BACT</name>
<dbReference type="EMBL" id="FNAQ01000002">
    <property type="protein sequence ID" value="SDD93601.1"/>
    <property type="molecule type" value="Genomic_DNA"/>
</dbReference>
<dbReference type="GO" id="GO:1990351">
    <property type="term" value="C:transporter complex"/>
    <property type="evidence" value="ECO:0007669"/>
    <property type="project" value="TreeGrafter"/>
</dbReference>
<dbReference type="GO" id="GO:0009279">
    <property type="term" value="C:cell outer membrane"/>
    <property type="evidence" value="ECO:0007669"/>
    <property type="project" value="InterPro"/>
</dbReference>
<evidence type="ECO:0000313" key="8">
    <source>
        <dbReference type="Proteomes" id="UP000243205"/>
    </source>
</evidence>
<evidence type="ECO:0000256" key="3">
    <source>
        <dbReference type="ARBA" id="ARBA00023237"/>
    </source>
</evidence>
<dbReference type="InterPro" id="IPR050218">
    <property type="entry name" value="LptD"/>
</dbReference>
<keyword evidence="2" id="KW-0472">Membrane</keyword>
<keyword evidence="8" id="KW-1185">Reference proteome</keyword>
<dbReference type="RefSeq" id="WP_143012070.1">
    <property type="nucleotide sequence ID" value="NZ_FNAQ01000002.1"/>
</dbReference>
<dbReference type="Proteomes" id="UP000243205">
    <property type="component" value="Unassembled WGS sequence"/>
</dbReference>
<feature type="chain" id="PRO_5039948904" evidence="4">
    <location>
        <begin position="27"/>
        <end position="707"/>
    </location>
</feature>
<dbReference type="PANTHER" id="PTHR30189">
    <property type="entry name" value="LPS-ASSEMBLY PROTEIN"/>
    <property type="match status" value="1"/>
</dbReference>
<dbReference type="Pfam" id="PF04453">
    <property type="entry name" value="LptD"/>
    <property type="match status" value="1"/>
</dbReference>
<dbReference type="GO" id="GO:0015920">
    <property type="term" value="P:lipopolysaccharide transport"/>
    <property type="evidence" value="ECO:0007669"/>
    <property type="project" value="InterPro"/>
</dbReference>
<keyword evidence="1 4" id="KW-0732">Signal</keyword>
<feature type="signal peptide" evidence="4">
    <location>
        <begin position="1"/>
        <end position="26"/>
    </location>
</feature>
<evidence type="ECO:0000259" key="5">
    <source>
        <dbReference type="Pfam" id="PF03968"/>
    </source>
</evidence>
<dbReference type="Gene3D" id="2.60.450.10">
    <property type="entry name" value="Lipopolysaccharide (LPS) transport protein A like domain"/>
    <property type="match status" value="1"/>
</dbReference>
<dbReference type="InterPro" id="IPR007543">
    <property type="entry name" value="LptD_C"/>
</dbReference>
<dbReference type="PANTHER" id="PTHR30189:SF1">
    <property type="entry name" value="LPS-ASSEMBLY PROTEIN LPTD"/>
    <property type="match status" value="1"/>
</dbReference>
<feature type="domain" description="LptD C-terminal" evidence="6">
    <location>
        <begin position="280"/>
        <end position="632"/>
    </location>
</feature>
<protein>
    <submittedName>
        <fullName evidence="7">LPS-assembly protein</fullName>
    </submittedName>
</protein>
<dbReference type="InterPro" id="IPR005653">
    <property type="entry name" value="OstA-like_N"/>
</dbReference>
<reference evidence="8" key="1">
    <citation type="submission" date="2016-10" db="EMBL/GenBank/DDBJ databases">
        <authorList>
            <person name="Varghese N."/>
            <person name="Submissions S."/>
        </authorList>
    </citation>
    <scope>NUCLEOTIDE SEQUENCE [LARGE SCALE GENOMIC DNA]</scope>
    <source>
        <strain evidence="8">DSM 8987</strain>
    </source>
</reference>
<accession>A0A1G6YTG0</accession>
<evidence type="ECO:0000313" key="7">
    <source>
        <dbReference type="EMBL" id="SDD93601.1"/>
    </source>
</evidence>
<proteinExistence type="inferred from homology"/>
<dbReference type="InterPro" id="IPR020889">
    <property type="entry name" value="LipoPS_assembly_LptD"/>
</dbReference>
<dbReference type="AlphaFoldDB" id="A0A1G6YTG0"/>
<evidence type="ECO:0000256" key="2">
    <source>
        <dbReference type="ARBA" id="ARBA00023136"/>
    </source>
</evidence>
<feature type="domain" description="Organic solvent tolerance-like N-terminal" evidence="5">
    <location>
        <begin position="39"/>
        <end position="105"/>
    </location>
</feature>
<gene>
    <name evidence="7" type="ORF">SAMN05661003_102164</name>
</gene>
<dbReference type="HAMAP" id="MF_01411">
    <property type="entry name" value="LPS_assembly_LptD"/>
    <property type="match status" value="1"/>
</dbReference>
<dbReference type="Pfam" id="PF03968">
    <property type="entry name" value="LptD_N"/>
    <property type="match status" value="1"/>
</dbReference>
<evidence type="ECO:0000256" key="4">
    <source>
        <dbReference type="SAM" id="SignalP"/>
    </source>
</evidence>